<dbReference type="STRING" id="765440.A0A0C3FNY5"/>
<dbReference type="InParanoid" id="A0A0C3FNY5"/>
<organism evidence="2 3">
    <name type="scientific">Piloderma croceum (strain F 1598)</name>
    <dbReference type="NCBI Taxonomy" id="765440"/>
    <lineage>
        <taxon>Eukaryota</taxon>
        <taxon>Fungi</taxon>
        <taxon>Dikarya</taxon>
        <taxon>Basidiomycota</taxon>
        <taxon>Agaricomycotina</taxon>
        <taxon>Agaricomycetes</taxon>
        <taxon>Agaricomycetidae</taxon>
        <taxon>Atheliales</taxon>
        <taxon>Atheliaceae</taxon>
        <taxon>Piloderma</taxon>
    </lineage>
</organism>
<dbReference type="AlphaFoldDB" id="A0A0C3FNY5"/>
<dbReference type="HOGENOM" id="CLU_1261961_0_0_1"/>
<name>A0A0C3FNY5_PILCF</name>
<evidence type="ECO:0000313" key="2">
    <source>
        <dbReference type="EMBL" id="KIM80926.1"/>
    </source>
</evidence>
<keyword evidence="3" id="KW-1185">Reference proteome</keyword>
<gene>
    <name evidence="2" type="ORF">PILCRDRAFT_524648</name>
</gene>
<evidence type="ECO:0000313" key="3">
    <source>
        <dbReference type="Proteomes" id="UP000054166"/>
    </source>
</evidence>
<evidence type="ECO:0008006" key="4">
    <source>
        <dbReference type="Google" id="ProtNLM"/>
    </source>
</evidence>
<reference evidence="2 3" key="1">
    <citation type="submission" date="2014-04" db="EMBL/GenBank/DDBJ databases">
        <authorList>
            <consortium name="DOE Joint Genome Institute"/>
            <person name="Kuo A."/>
            <person name="Tarkka M."/>
            <person name="Buscot F."/>
            <person name="Kohler A."/>
            <person name="Nagy L.G."/>
            <person name="Floudas D."/>
            <person name="Copeland A."/>
            <person name="Barry K.W."/>
            <person name="Cichocki N."/>
            <person name="Veneault-Fourrey C."/>
            <person name="LaButti K."/>
            <person name="Lindquist E.A."/>
            <person name="Lipzen A."/>
            <person name="Lundell T."/>
            <person name="Morin E."/>
            <person name="Murat C."/>
            <person name="Sun H."/>
            <person name="Tunlid A."/>
            <person name="Henrissat B."/>
            <person name="Grigoriev I.V."/>
            <person name="Hibbett D.S."/>
            <person name="Martin F."/>
            <person name="Nordberg H.P."/>
            <person name="Cantor M.N."/>
            <person name="Hua S.X."/>
        </authorList>
    </citation>
    <scope>NUCLEOTIDE SEQUENCE [LARGE SCALE GENOMIC DNA]</scope>
    <source>
        <strain evidence="2 3">F 1598</strain>
    </source>
</reference>
<feature type="compositionally biased region" description="Polar residues" evidence="1">
    <location>
        <begin position="102"/>
        <end position="114"/>
    </location>
</feature>
<feature type="compositionally biased region" description="Basic and acidic residues" evidence="1">
    <location>
        <begin position="84"/>
        <end position="101"/>
    </location>
</feature>
<reference evidence="3" key="2">
    <citation type="submission" date="2015-01" db="EMBL/GenBank/DDBJ databases">
        <title>Evolutionary Origins and Diversification of the Mycorrhizal Mutualists.</title>
        <authorList>
            <consortium name="DOE Joint Genome Institute"/>
            <consortium name="Mycorrhizal Genomics Consortium"/>
            <person name="Kohler A."/>
            <person name="Kuo A."/>
            <person name="Nagy L.G."/>
            <person name="Floudas D."/>
            <person name="Copeland A."/>
            <person name="Barry K.W."/>
            <person name="Cichocki N."/>
            <person name="Veneault-Fourrey C."/>
            <person name="LaButti K."/>
            <person name="Lindquist E.A."/>
            <person name="Lipzen A."/>
            <person name="Lundell T."/>
            <person name="Morin E."/>
            <person name="Murat C."/>
            <person name="Riley R."/>
            <person name="Ohm R."/>
            <person name="Sun H."/>
            <person name="Tunlid A."/>
            <person name="Henrissat B."/>
            <person name="Grigoriev I.V."/>
            <person name="Hibbett D.S."/>
            <person name="Martin F."/>
        </authorList>
    </citation>
    <scope>NUCLEOTIDE SEQUENCE [LARGE SCALE GENOMIC DNA]</scope>
    <source>
        <strain evidence="3">F 1598</strain>
    </source>
</reference>
<evidence type="ECO:0000256" key="1">
    <source>
        <dbReference type="SAM" id="MobiDB-lite"/>
    </source>
</evidence>
<accession>A0A0C3FNY5</accession>
<protein>
    <recommendedName>
        <fullName evidence="4">Transcription factor domain-containing protein</fullName>
    </recommendedName>
</protein>
<dbReference type="EMBL" id="KN833002">
    <property type="protein sequence ID" value="KIM80926.1"/>
    <property type="molecule type" value="Genomic_DNA"/>
</dbReference>
<proteinExistence type="predicted"/>
<dbReference type="OrthoDB" id="3056154at2759"/>
<feature type="region of interest" description="Disordered" evidence="1">
    <location>
        <begin position="84"/>
        <end position="114"/>
    </location>
</feature>
<dbReference type="Proteomes" id="UP000054166">
    <property type="component" value="Unassembled WGS sequence"/>
</dbReference>
<sequence>MLRYGQESITVMSAYAAVFLLKLLNSSNTLSGIPQGATHEIHALILKTAEAYSDASLNSPSTSAVYHARFLRNLVDSDVFKARENGQDKQERFPLDPRLQESHNAPNQMQDSPPPQMYSQPLVQGHEHTFKFPASPHMPPLPDPLQNDFPENVQPREGATPMNYQFPATASAVVRTNLLLPSILHITMFAIRLTSTIALCQISTYRHITICSLPLIPAT</sequence>